<keyword evidence="3" id="KW-0597">Phosphoprotein</keyword>
<dbReference type="RefSeq" id="WP_077243957.1">
    <property type="nucleotide sequence ID" value="NZ_MUZR01000013.1"/>
</dbReference>
<evidence type="ECO:0000256" key="4">
    <source>
        <dbReference type="ARBA" id="ARBA00022679"/>
    </source>
</evidence>
<dbReference type="SUPFAM" id="SSF47384">
    <property type="entry name" value="Homodimeric domain of signal transducing histidine kinase"/>
    <property type="match status" value="1"/>
</dbReference>
<protein>
    <recommendedName>
        <fullName evidence="2">histidine kinase</fullName>
        <ecNumber evidence="2">2.7.13.3</ecNumber>
    </recommendedName>
</protein>
<dbReference type="InterPro" id="IPR035965">
    <property type="entry name" value="PAS-like_dom_sf"/>
</dbReference>
<feature type="transmembrane region" description="Helical" evidence="9">
    <location>
        <begin position="31"/>
        <end position="50"/>
    </location>
</feature>
<dbReference type="InterPro" id="IPR003661">
    <property type="entry name" value="HisK_dim/P_dom"/>
</dbReference>
<dbReference type="InterPro" id="IPR004358">
    <property type="entry name" value="Sig_transdc_His_kin-like_C"/>
</dbReference>
<feature type="region of interest" description="Disordered" evidence="8">
    <location>
        <begin position="586"/>
        <end position="613"/>
    </location>
</feature>
<dbReference type="GO" id="GO:0000155">
    <property type="term" value="F:phosphorelay sensor kinase activity"/>
    <property type="evidence" value="ECO:0007669"/>
    <property type="project" value="InterPro"/>
</dbReference>
<comment type="catalytic activity">
    <reaction evidence="1">
        <text>ATP + protein L-histidine = ADP + protein N-phospho-L-histidine.</text>
        <dbReference type="EC" id="2.7.13.3"/>
    </reaction>
</comment>
<keyword evidence="12" id="KW-1185">Reference proteome</keyword>
<dbReference type="PANTHER" id="PTHR43711">
    <property type="entry name" value="TWO-COMPONENT HISTIDINE KINASE"/>
    <property type="match status" value="1"/>
</dbReference>
<dbReference type="SMART" id="SM00387">
    <property type="entry name" value="HATPase_c"/>
    <property type="match status" value="1"/>
</dbReference>
<dbReference type="CDD" id="cd00075">
    <property type="entry name" value="HATPase"/>
    <property type="match status" value="1"/>
</dbReference>
<comment type="caution">
    <text evidence="11">The sequence shown here is derived from an EMBL/GenBank/DDBJ whole genome shotgun (WGS) entry which is preliminary data.</text>
</comment>
<keyword evidence="6" id="KW-0902">Two-component regulatory system</keyword>
<dbReference type="EC" id="2.7.13.3" evidence="2"/>
<dbReference type="InterPro" id="IPR036097">
    <property type="entry name" value="HisK_dim/P_sf"/>
</dbReference>
<name>A0A1V2ZZW4_9GAMM</name>
<evidence type="ECO:0000256" key="5">
    <source>
        <dbReference type="ARBA" id="ARBA00022777"/>
    </source>
</evidence>
<proteinExistence type="predicted"/>
<feature type="domain" description="Histidine kinase" evidence="10">
    <location>
        <begin position="388"/>
        <end position="604"/>
    </location>
</feature>
<keyword evidence="9" id="KW-0472">Membrane</keyword>
<dbReference type="STRING" id="252474.B1A74_05065"/>
<dbReference type="SUPFAM" id="SSF55785">
    <property type="entry name" value="PYP-like sensor domain (PAS domain)"/>
    <property type="match status" value="1"/>
</dbReference>
<dbReference type="InterPro" id="IPR036890">
    <property type="entry name" value="HATPase_C_sf"/>
</dbReference>
<dbReference type="OrthoDB" id="9121563at2"/>
<evidence type="ECO:0000256" key="8">
    <source>
        <dbReference type="SAM" id="MobiDB-lite"/>
    </source>
</evidence>
<evidence type="ECO:0000259" key="10">
    <source>
        <dbReference type="PROSITE" id="PS50109"/>
    </source>
</evidence>
<dbReference type="CDD" id="cd00082">
    <property type="entry name" value="HisKA"/>
    <property type="match status" value="1"/>
</dbReference>
<keyword evidence="9" id="KW-1133">Transmembrane helix</keyword>
<evidence type="ECO:0000256" key="3">
    <source>
        <dbReference type="ARBA" id="ARBA00022553"/>
    </source>
</evidence>
<dbReference type="PROSITE" id="PS50109">
    <property type="entry name" value="HIS_KIN"/>
    <property type="match status" value="1"/>
</dbReference>
<dbReference type="GO" id="GO:0005886">
    <property type="term" value="C:plasma membrane"/>
    <property type="evidence" value="ECO:0007669"/>
    <property type="project" value="UniProtKB-ARBA"/>
</dbReference>
<evidence type="ECO:0000313" key="11">
    <source>
        <dbReference type="EMBL" id="OOC10647.1"/>
    </source>
</evidence>
<keyword evidence="4" id="KW-0808">Transferase</keyword>
<dbReference type="Gene3D" id="3.30.450.20">
    <property type="entry name" value="PAS domain"/>
    <property type="match status" value="1"/>
</dbReference>
<keyword evidence="9" id="KW-0812">Transmembrane</keyword>
<keyword evidence="7" id="KW-0175">Coiled coil</keyword>
<gene>
    <name evidence="11" type="ORF">B1A74_05065</name>
</gene>
<dbReference type="PRINTS" id="PR00344">
    <property type="entry name" value="BCTRLSENSOR"/>
</dbReference>
<evidence type="ECO:0000313" key="12">
    <source>
        <dbReference type="Proteomes" id="UP000189177"/>
    </source>
</evidence>
<sequence length="613" mass="68330">MIARPAREPAPDRGHAPDPSAVPSLRRVSTYVLPVLAVLTFAIFLTVSLMRLHDVEQDMRSNVDENMLWVTAQAQVASHRLDEEVHRRTLGDADARPGLRYDVLTSRLVLLDAGPQRRYVKDIGLEETLDGTFEHLERIEPMIDDVAPDNVEAAHAIHAELKPLMSALNRIANAVMIEEWESTGERLDQHRASLIQAIVMMIGILVTGILLTALLMNALRQRRHAQEALAAHRDRLEIEVRNRTRDLEAERRRVVDAIDTAPDGFAAFDPDDRLILVNPQFASLLPLPDGALDEGQTLDTLLESIRAVTRPDTEHGDPADITADDGAQYDLEVPGRGWVQMTLRRTDDGGQVLRLADITSYKDAARSLEHSLERERGVSEFYRSFAAMASHQFRTPLAIIDSGLQRLLRRGESMDRETREARYRQLRDTVAHMTRLIENALTSARLEGGHVAATTTPCDLRPLAEQAIETQRQITPDNPVHLNVTPDGPVMARCDRALVEQILANLLSNAGKYSPETASIEVELRAEPEKITCHVTDHGIGIPEEDQARLFDRFFRARNAARHTGIGLGLGIARQLARTQGGDLTVRSREGEGSTFTLELPRGQDPDEPQHTE</sequence>
<evidence type="ECO:0000256" key="9">
    <source>
        <dbReference type="SAM" id="Phobius"/>
    </source>
</evidence>
<feature type="coiled-coil region" evidence="7">
    <location>
        <begin position="215"/>
        <end position="253"/>
    </location>
</feature>
<dbReference type="Proteomes" id="UP000189177">
    <property type="component" value="Unassembled WGS sequence"/>
</dbReference>
<reference evidence="11 12" key="1">
    <citation type="submission" date="2017-02" db="EMBL/GenBank/DDBJ databases">
        <title>Genomic diversity within the haloalkaliphilic genus Thioalkalivibrio.</title>
        <authorList>
            <person name="Ahn A.-C."/>
            <person name="Meier-Kolthoff J."/>
            <person name="Overmars L."/>
            <person name="Richter M."/>
            <person name="Woyke T."/>
            <person name="Sorokin D.Y."/>
            <person name="Muyzer G."/>
        </authorList>
    </citation>
    <scope>NUCLEOTIDE SEQUENCE [LARGE SCALE GENOMIC DNA]</scope>
    <source>
        <strain evidence="11 12">HL17</strain>
    </source>
</reference>
<dbReference type="PANTHER" id="PTHR43711:SF26">
    <property type="entry name" value="SENSOR HISTIDINE KINASE RCSC"/>
    <property type="match status" value="1"/>
</dbReference>
<feature type="region of interest" description="Disordered" evidence="8">
    <location>
        <begin position="1"/>
        <end position="21"/>
    </location>
</feature>
<dbReference type="Pfam" id="PF00512">
    <property type="entry name" value="HisKA"/>
    <property type="match status" value="1"/>
</dbReference>
<keyword evidence="5 11" id="KW-0418">Kinase</keyword>
<accession>A0A1V2ZZW4</accession>
<dbReference type="InterPro" id="IPR005467">
    <property type="entry name" value="His_kinase_dom"/>
</dbReference>
<evidence type="ECO:0000256" key="1">
    <source>
        <dbReference type="ARBA" id="ARBA00000085"/>
    </source>
</evidence>
<dbReference type="AlphaFoldDB" id="A0A1V2ZZW4"/>
<dbReference type="Gene3D" id="1.10.287.130">
    <property type="match status" value="1"/>
</dbReference>
<feature type="compositionally biased region" description="Basic and acidic residues" evidence="8">
    <location>
        <begin position="602"/>
        <end position="613"/>
    </location>
</feature>
<dbReference type="SUPFAM" id="SSF55874">
    <property type="entry name" value="ATPase domain of HSP90 chaperone/DNA topoisomerase II/histidine kinase"/>
    <property type="match status" value="1"/>
</dbReference>
<dbReference type="InterPro" id="IPR050736">
    <property type="entry name" value="Sensor_HK_Regulatory"/>
</dbReference>
<dbReference type="Pfam" id="PF12860">
    <property type="entry name" value="PAS_7"/>
    <property type="match status" value="1"/>
</dbReference>
<dbReference type="Pfam" id="PF02518">
    <property type="entry name" value="HATPase_c"/>
    <property type="match status" value="1"/>
</dbReference>
<feature type="transmembrane region" description="Helical" evidence="9">
    <location>
        <begin position="194"/>
        <end position="216"/>
    </location>
</feature>
<dbReference type="FunFam" id="3.30.565.10:FF:000006">
    <property type="entry name" value="Sensor histidine kinase WalK"/>
    <property type="match status" value="1"/>
</dbReference>
<dbReference type="Gene3D" id="3.30.565.10">
    <property type="entry name" value="Histidine kinase-like ATPase, C-terminal domain"/>
    <property type="match status" value="1"/>
</dbReference>
<dbReference type="EMBL" id="MUZR01000013">
    <property type="protein sequence ID" value="OOC10647.1"/>
    <property type="molecule type" value="Genomic_DNA"/>
</dbReference>
<organism evidence="11 12">
    <name type="scientific">Thioalkalivibrio halophilus</name>
    <dbReference type="NCBI Taxonomy" id="252474"/>
    <lineage>
        <taxon>Bacteria</taxon>
        <taxon>Pseudomonadati</taxon>
        <taxon>Pseudomonadota</taxon>
        <taxon>Gammaproteobacteria</taxon>
        <taxon>Chromatiales</taxon>
        <taxon>Ectothiorhodospiraceae</taxon>
        <taxon>Thioalkalivibrio</taxon>
    </lineage>
</organism>
<evidence type="ECO:0000256" key="2">
    <source>
        <dbReference type="ARBA" id="ARBA00012438"/>
    </source>
</evidence>
<evidence type="ECO:0000256" key="7">
    <source>
        <dbReference type="SAM" id="Coils"/>
    </source>
</evidence>
<dbReference type="SMART" id="SM00388">
    <property type="entry name" value="HisKA"/>
    <property type="match status" value="1"/>
</dbReference>
<evidence type="ECO:0000256" key="6">
    <source>
        <dbReference type="ARBA" id="ARBA00023012"/>
    </source>
</evidence>
<dbReference type="InterPro" id="IPR003594">
    <property type="entry name" value="HATPase_dom"/>
</dbReference>
<feature type="compositionally biased region" description="Basic and acidic residues" evidence="8">
    <location>
        <begin position="1"/>
        <end position="16"/>
    </location>
</feature>